<keyword evidence="1" id="KW-0175">Coiled coil</keyword>
<feature type="chain" id="PRO_5029628132" evidence="3">
    <location>
        <begin position="19"/>
        <end position="422"/>
    </location>
</feature>
<evidence type="ECO:0000256" key="1">
    <source>
        <dbReference type="SAM" id="Coils"/>
    </source>
</evidence>
<dbReference type="AlphaFoldDB" id="A0A7I8VAN6"/>
<comment type="caution">
    <text evidence="4">The sequence shown here is derived from an EMBL/GenBank/DDBJ whole genome shotgun (WGS) entry which is preliminary data.</text>
</comment>
<dbReference type="Proteomes" id="UP000549394">
    <property type="component" value="Unassembled WGS sequence"/>
</dbReference>
<evidence type="ECO:0000256" key="2">
    <source>
        <dbReference type="SAM" id="MobiDB-lite"/>
    </source>
</evidence>
<dbReference type="PANTHER" id="PTHR37687">
    <property type="entry name" value="AGAP006772-PA"/>
    <property type="match status" value="1"/>
</dbReference>
<feature type="compositionally biased region" description="Acidic residues" evidence="2">
    <location>
        <begin position="204"/>
        <end position="219"/>
    </location>
</feature>
<feature type="compositionally biased region" description="Basic and acidic residues" evidence="2">
    <location>
        <begin position="256"/>
        <end position="268"/>
    </location>
</feature>
<dbReference type="OrthoDB" id="10043382at2759"/>
<evidence type="ECO:0000313" key="5">
    <source>
        <dbReference type="Proteomes" id="UP000549394"/>
    </source>
</evidence>
<dbReference type="InterPro" id="IPR038875">
    <property type="entry name" value="PLA2_conodipine-like"/>
</dbReference>
<keyword evidence="3" id="KW-0732">Signal</keyword>
<feature type="region of interest" description="Disordered" evidence="2">
    <location>
        <begin position="201"/>
        <end position="268"/>
    </location>
</feature>
<protein>
    <submittedName>
        <fullName evidence="4">DgyrCDS2141</fullName>
    </submittedName>
</protein>
<feature type="signal peptide" evidence="3">
    <location>
        <begin position="1"/>
        <end position="18"/>
    </location>
</feature>
<dbReference type="EMBL" id="CAJFCJ010000003">
    <property type="protein sequence ID" value="CAD5112934.1"/>
    <property type="molecule type" value="Genomic_DNA"/>
</dbReference>
<evidence type="ECO:0000256" key="3">
    <source>
        <dbReference type="SAM" id="SignalP"/>
    </source>
</evidence>
<name>A0A7I8VAN6_9ANNE</name>
<organism evidence="4 5">
    <name type="scientific">Dimorphilus gyrociliatus</name>
    <dbReference type="NCBI Taxonomy" id="2664684"/>
    <lineage>
        <taxon>Eukaryota</taxon>
        <taxon>Metazoa</taxon>
        <taxon>Spiralia</taxon>
        <taxon>Lophotrochozoa</taxon>
        <taxon>Annelida</taxon>
        <taxon>Polychaeta</taxon>
        <taxon>Polychaeta incertae sedis</taxon>
        <taxon>Dinophilidae</taxon>
        <taxon>Dimorphilus</taxon>
    </lineage>
</organism>
<sequence>MSRTKLLILCACALFADSFVLKNEEFLDPVNDNQREEVNKEDVQKLFDNAKAEDVSNEEIAKVMKESNIDGSEHKIEETVDKNGQEAVVHVKETVQDNPEDEERVINEEVFSIPEEDDTEVKRKRKRSMKRDDKQQVELLSDLLKLEEQENNDLANALSLATMNQVSGDANEHLEAEINYLKKAIADENRISEIKERLGLSIKDEDEEGEEEEEEEEEPPLNIPVKKDIADELISENNDIYQEEDNDEADDETEREMESNEEERQSQVDDIVRKQLLEYLYENERASSDSEVYLNPFYRELMEKYGLQNTNKRDECPAIAEYSSQCRFAFESSIELDGEALEMCNKHEMCYICGSALGLSASHCDVSYLREASKACKREDYNNCGREAADLFFLMRQRQRYKSNSPDMCYSQCIIDYLIGQS</sequence>
<feature type="compositionally biased region" description="Acidic residues" evidence="2">
    <location>
        <begin position="241"/>
        <end position="255"/>
    </location>
</feature>
<proteinExistence type="predicted"/>
<feature type="coiled-coil region" evidence="1">
    <location>
        <begin position="137"/>
        <end position="191"/>
    </location>
</feature>
<keyword evidence="5" id="KW-1185">Reference proteome</keyword>
<dbReference type="PANTHER" id="PTHR37687:SF1">
    <property type="entry name" value="AGAP006772-PA"/>
    <property type="match status" value="1"/>
</dbReference>
<gene>
    <name evidence="4" type="ORF">DGYR_LOCUS1992</name>
</gene>
<reference evidence="4 5" key="1">
    <citation type="submission" date="2020-08" db="EMBL/GenBank/DDBJ databases">
        <authorList>
            <person name="Hejnol A."/>
        </authorList>
    </citation>
    <scope>NUCLEOTIDE SEQUENCE [LARGE SCALE GENOMIC DNA]</scope>
</reference>
<evidence type="ECO:0000313" key="4">
    <source>
        <dbReference type="EMBL" id="CAD5112934.1"/>
    </source>
</evidence>
<accession>A0A7I8VAN6</accession>